<feature type="region of interest" description="Disordered" evidence="2">
    <location>
        <begin position="29"/>
        <end position="87"/>
    </location>
</feature>
<protein>
    <submittedName>
        <fullName evidence="4">DEKNAAC100081</fullName>
    </submittedName>
</protein>
<dbReference type="InterPro" id="IPR016024">
    <property type="entry name" value="ARM-type_fold"/>
</dbReference>
<dbReference type="PROSITE" id="PS51425">
    <property type="entry name" value="SCD"/>
    <property type="match status" value="1"/>
</dbReference>
<evidence type="ECO:0000256" key="2">
    <source>
        <dbReference type="SAM" id="MobiDB-lite"/>
    </source>
</evidence>
<dbReference type="Proteomes" id="UP000290900">
    <property type="component" value="Unassembled WGS sequence"/>
</dbReference>
<evidence type="ECO:0000256" key="1">
    <source>
        <dbReference type="SAM" id="Coils"/>
    </source>
</evidence>
<proteinExistence type="predicted"/>
<dbReference type="AlphaFoldDB" id="A0A448YFE5"/>
<dbReference type="GO" id="GO:0000785">
    <property type="term" value="C:chromatin"/>
    <property type="evidence" value="ECO:0007669"/>
    <property type="project" value="TreeGrafter"/>
</dbReference>
<gene>
    <name evidence="4" type="ORF">BRENAR_LOCUS368</name>
</gene>
<dbReference type="Pfam" id="PF21581">
    <property type="entry name" value="SCD"/>
    <property type="match status" value="1"/>
</dbReference>
<dbReference type="GO" id="GO:0008278">
    <property type="term" value="C:cohesin complex"/>
    <property type="evidence" value="ECO:0007669"/>
    <property type="project" value="TreeGrafter"/>
</dbReference>
<reference evidence="4 5" key="1">
    <citation type="submission" date="2018-12" db="EMBL/GenBank/DDBJ databases">
        <authorList>
            <person name="Tiukova I."/>
            <person name="Dainat J."/>
        </authorList>
    </citation>
    <scope>NUCLEOTIDE SEQUENCE [LARGE SCALE GENOMIC DNA]</scope>
</reference>
<dbReference type="PANTHER" id="PTHR11199:SF0">
    <property type="entry name" value="LD34181P-RELATED"/>
    <property type="match status" value="1"/>
</dbReference>
<keyword evidence="5" id="KW-1185">Reference proteome</keyword>
<dbReference type="InterPro" id="IPR011989">
    <property type="entry name" value="ARM-like"/>
</dbReference>
<dbReference type="GO" id="GO:0003682">
    <property type="term" value="F:chromatin binding"/>
    <property type="evidence" value="ECO:0007669"/>
    <property type="project" value="TreeGrafter"/>
</dbReference>
<dbReference type="PANTHER" id="PTHR11199">
    <property type="entry name" value="STROMAL ANTIGEN"/>
    <property type="match status" value="1"/>
</dbReference>
<dbReference type="InterPro" id="IPR020839">
    <property type="entry name" value="SCD"/>
</dbReference>
<sequence length="1078" mass="122653">MSEDNNIPSDEEITIGSRLRRSTRLGKGKRVRYGELESSSDEEAGVISEPEEEDDDDDEVALQPEVESRTNHINKKRRTIRRRKHRQATGNIDDIEDFEENPLFEALSSSDVAISELAGDWVDDYTDDDQKKKEGAVKDLVNFVLRSFGCVSLVNNHDVSNTERAEETIAEVQNLFLDQDSHEYPLYLSSRTYNKEWKGFRPRAIEFVKQLVFVSSERGLLYDDESFMETILSWFGSMSTANERSMRFTATFYSLQLETALCEMYGETTKFINRCQRQLTSEKVNLKRTTSADRVTRDADSRADGIKKRIERIESNLSAYSEKKKYLEKLIRDLFSTFFVHRYRDTNADLRRECISCLGTWVKQLPEIFFRPIYLRYFGWLLTDPIASVRLQALKALIPLYQRPSTISALRQFTSHFKDTFLKMASYETETSVKVAAISVLAEMVKSNFLEDHENIQIVSLIFNDDEDSEYSGGDSTDDIAKITKELAKFISSVEQERYNDYVEGHGAIIKSFKGVVDLDLNEMLKFKIICKVLEEAYDKYLETHVALKENEMNSKYQKLAPICEALFGVPRYNMKNQSLEFLMDYLFFDPSSVTSLDLSLKSMIELDSRDQFVLLSLLYGITTVFVKADENQVYRMVMSRRGRRDVEVAGVEHDRDFYLVKVIAKLPKLVDFFNKDNDTLAVVMLIVSVLQSGAGNIFRATNQESTLSRIVSVSTQTFLNTELPPFLPGDYDLGYFDSVNYPFGLFFKSVPTAFPDIRLRMEEIISALSNTLGTSIDENDISSLTACLIKLRLLCESDNLADEVRFALIDQIDAVCDYLDSNISNSEVRLLSATTEMFKAFVLGSVMQMVNAFVIDAGQKSWARDLSRAREQLSKANKILSTLQRILQNERISFGLRFRAANYYLEILAPLGLTSKYFFDYYASKLESAADCKRQFDQSLGNETLPSSLSPELQGDLLACFAVKESQYATAIGVKDRLNIPLSEVDADYEEDSSSVGQVERELCRLGTSLKLLASSGLVDNALSDRVGRNAGVLGDTYRYNLINSRSDINELVANFKNAVDDRCRAEPSTTQITTKV</sequence>
<dbReference type="InterPro" id="IPR013721">
    <property type="entry name" value="STAG"/>
</dbReference>
<dbReference type="STRING" id="13370.A0A448YFE5"/>
<dbReference type="InParanoid" id="A0A448YFE5"/>
<dbReference type="Gene3D" id="1.25.10.10">
    <property type="entry name" value="Leucine-rich Repeat Variant"/>
    <property type="match status" value="1"/>
</dbReference>
<keyword evidence="1" id="KW-0175">Coiled coil</keyword>
<dbReference type="EMBL" id="CAACVR010000001">
    <property type="protein sequence ID" value="VEU19631.1"/>
    <property type="molecule type" value="Genomic_DNA"/>
</dbReference>
<accession>A0A448YFE5</accession>
<dbReference type="OrthoDB" id="498590at2759"/>
<dbReference type="GO" id="GO:0007062">
    <property type="term" value="P:sister chromatid cohesion"/>
    <property type="evidence" value="ECO:0007669"/>
    <property type="project" value="UniProtKB-ARBA"/>
</dbReference>
<dbReference type="Pfam" id="PF08514">
    <property type="entry name" value="STAG"/>
    <property type="match status" value="1"/>
</dbReference>
<evidence type="ECO:0000313" key="5">
    <source>
        <dbReference type="Proteomes" id="UP000290900"/>
    </source>
</evidence>
<feature type="compositionally biased region" description="Basic residues" evidence="2">
    <location>
        <begin position="72"/>
        <end position="87"/>
    </location>
</feature>
<organism evidence="4 5">
    <name type="scientific">Brettanomyces naardenensis</name>
    <name type="common">Yeast</name>
    <dbReference type="NCBI Taxonomy" id="13370"/>
    <lineage>
        <taxon>Eukaryota</taxon>
        <taxon>Fungi</taxon>
        <taxon>Dikarya</taxon>
        <taxon>Ascomycota</taxon>
        <taxon>Saccharomycotina</taxon>
        <taxon>Pichiomycetes</taxon>
        <taxon>Pichiales</taxon>
        <taxon>Pichiaceae</taxon>
        <taxon>Brettanomyces</taxon>
    </lineage>
</organism>
<feature type="region of interest" description="Disordered" evidence="2">
    <location>
        <begin position="1"/>
        <end position="20"/>
    </location>
</feature>
<name>A0A448YFE5_BRENA</name>
<evidence type="ECO:0000259" key="3">
    <source>
        <dbReference type="PROSITE" id="PS51425"/>
    </source>
</evidence>
<feature type="compositionally biased region" description="Acidic residues" evidence="2">
    <location>
        <begin position="1"/>
        <end position="13"/>
    </location>
</feature>
<feature type="compositionally biased region" description="Acidic residues" evidence="2">
    <location>
        <begin position="38"/>
        <end position="60"/>
    </location>
</feature>
<dbReference type="GO" id="GO:0005634">
    <property type="term" value="C:nucleus"/>
    <property type="evidence" value="ECO:0007669"/>
    <property type="project" value="TreeGrafter"/>
</dbReference>
<evidence type="ECO:0000313" key="4">
    <source>
        <dbReference type="EMBL" id="VEU19631.1"/>
    </source>
</evidence>
<feature type="coiled-coil region" evidence="1">
    <location>
        <begin position="303"/>
        <end position="330"/>
    </location>
</feature>
<dbReference type="SUPFAM" id="SSF48371">
    <property type="entry name" value="ARM repeat"/>
    <property type="match status" value="1"/>
</dbReference>
<dbReference type="InterPro" id="IPR039662">
    <property type="entry name" value="Cohesin_Scc3/SA"/>
</dbReference>
<feature type="domain" description="SCD" evidence="3">
    <location>
        <begin position="339"/>
        <end position="424"/>
    </location>
</feature>